<keyword evidence="1" id="KW-0472">Membrane</keyword>
<organism evidence="2 3">
    <name type="scientific">Bugula neritina</name>
    <name type="common">Brown bryozoan</name>
    <name type="synonym">Sertularia neritina</name>
    <dbReference type="NCBI Taxonomy" id="10212"/>
    <lineage>
        <taxon>Eukaryota</taxon>
        <taxon>Metazoa</taxon>
        <taxon>Spiralia</taxon>
        <taxon>Lophotrochozoa</taxon>
        <taxon>Bryozoa</taxon>
        <taxon>Gymnolaemata</taxon>
        <taxon>Cheilostomatida</taxon>
        <taxon>Flustrina</taxon>
        <taxon>Buguloidea</taxon>
        <taxon>Bugulidae</taxon>
        <taxon>Bugula</taxon>
    </lineage>
</organism>
<reference evidence="2" key="1">
    <citation type="submission" date="2020-06" db="EMBL/GenBank/DDBJ databases">
        <title>Draft genome of Bugula neritina, a colonial animal packing powerful symbionts and potential medicines.</title>
        <authorList>
            <person name="Rayko M."/>
        </authorList>
    </citation>
    <scope>NUCLEOTIDE SEQUENCE [LARGE SCALE GENOMIC DNA]</scope>
    <source>
        <strain evidence="2">Kwan_BN1</strain>
    </source>
</reference>
<evidence type="ECO:0000313" key="2">
    <source>
        <dbReference type="EMBL" id="KAF6017504.1"/>
    </source>
</evidence>
<feature type="transmembrane region" description="Helical" evidence="1">
    <location>
        <begin position="65"/>
        <end position="87"/>
    </location>
</feature>
<proteinExistence type="predicted"/>
<gene>
    <name evidence="2" type="ORF">EB796_024192</name>
</gene>
<comment type="caution">
    <text evidence="2">The sequence shown here is derived from an EMBL/GenBank/DDBJ whole genome shotgun (WGS) entry which is preliminary data.</text>
</comment>
<accession>A0A7J7IVS0</accession>
<keyword evidence="1" id="KW-0812">Transmembrane</keyword>
<evidence type="ECO:0000256" key="1">
    <source>
        <dbReference type="SAM" id="Phobius"/>
    </source>
</evidence>
<name>A0A7J7IVS0_BUGNE</name>
<protein>
    <submittedName>
        <fullName evidence="2">Uncharacterized protein</fullName>
    </submittedName>
</protein>
<dbReference type="AlphaFoldDB" id="A0A7J7IVS0"/>
<feature type="transmembrane region" description="Helical" evidence="1">
    <location>
        <begin position="35"/>
        <end position="53"/>
    </location>
</feature>
<keyword evidence="3" id="KW-1185">Reference proteome</keyword>
<dbReference type="EMBL" id="VXIV02003388">
    <property type="protein sequence ID" value="KAF6017504.1"/>
    <property type="molecule type" value="Genomic_DNA"/>
</dbReference>
<evidence type="ECO:0000313" key="3">
    <source>
        <dbReference type="Proteomes" id="UP000593567"/>
    </source>
</evidence>
<keyword evidence="1" id="KW-1133">Transmembrane helix</keyword>
<dbReference type="Proteomes" id="UP000593567">
    <property type="component" value="Unassembled WGS sequence"/>
</dbReference>
<sequence length="90" mass="10628">MLSYKMQDGQTIWEFLNQKPDEADVLRNSKISTHIYFLLVTCTVPYVFIFDVIPESGHSETQQYWLNVLFSLYLLKSWQTGFAVSLFQHM</sequence>